<gene>
    <name evidence="3" type="ordered locus">Plut_1703</name>
</gene>
<reference evidence="4" key="1">
    <citation type="submission" date="2005-08" db="EMBL/GenBank/DDBJ databases">
        <title>Complete sequence of Pelodictyon luteolum DSM 273.</title>
        <authorList>
            <consortium name="US DOE Joint Genome Institute"/>
            <person name="Copeland A."/>
            <person name="Lucas S."/>
            <person name="Lapidus A."/>
            <person name="Barry K."/>
            <person name="Detter J.C."/>
            <person name="Glavina T."/>
            <person name="Hammon N."/>
            <person name="Israni S."/>
            <person name="Pitluck S."/>
            <person name="Bryant D."/>
            <person name="Schmutz J."/>
            <person name="Larimer F."/>
            <person name="Land M."/>
            <person name="Kyrpides N."/>
            <person name="Ivanova N."/>
            <person name="Richardson P."/>
        </authorList>
    </citation>
    <scope>NUCLEOTIDE SEQUENCE [LARGE SCALE GENOMIC DNA]</scope>
    <source>
        <strain evidence="4">DSM 273 / BCRC 81028 / 2530</strain>
    </source>
</reference>
<name>Q3B274_CHLL3</name>
<dbReference type="SMART" id="SM00226">
    <property type="entry name" value="LMWPc"/>
    <property type="match status" value="1"/>
</dbReference>
<protein>
    <submittedName>
        <fullName evidence="3">Protein tyrosine phosphatase</fullName>
    </submittedName>
</protein>
<dbReference type="OrthoDB" id="9799096at2"/>
<dbReference type="SUPFAM" id="SSF52788">
    <property type="entry name" value="Phosphotyrosine protein phosphatases I"/>
    <property type="match status" value="1"/>
</dbReference>
<dbReference type="PANTHER" id="PTHR43428:SF1">
    <property type="entry name" value="ARSENATE REDUCTASE"/>
    <property type="match status" value="1"/>
</dbReference>
<proteinExistence type="predicted"/>
<dbReference type="RefSeq" id="WP_011358429.1">
    <property type="nucleotide sequence ID" value="NC_007512.1"/>
</dbReference>
<accession>Q3B274</accession>
<dbReference type="STRING" id="319225.Plut_1703"/>
<dbReference type="Gene3D" id="3.40.50.2300">
    <property type="match status" value="1"/>
</dbReference>
<dbReference type="HOGENOM" id="CLU_071415_3_2_10"/>
<dbReference type="eggNOG" id="COG0394">
    <property type="taxonomic scope" value="Bacteria"/>
</dbReference>
<sequence length="145" mass="15783">MKTSVLILCTGNSCRSQMAEGFLRSFDLDLEVYSAGTEPSGTVHPMAIKAMAEEGIDISGARPKSVDGFLSRPFDFVVTVCDGARESCPVFTGKVGKRLHIGFEDPAMASGTEAEVLKVFRSVRDLIKEGFGEFYRNDIKGDPHE</sequence>
<feature type="domain" description="Phosphotyrosine protein phosphatase I" evidence="2">
    <location>
        <begin position="3"/>
        <end position="137"/>
    </location>
</feature>
<evidence type="ECO:0000259" key="2">
    <source>
        <dbReference type="SMART" id="SM00226"/>
    </source>
</evidence>
<evidence type="ECO:0000256" key="1">
    <source>
        <dbReference type="ARBA" id="ARBA00022849"/>
    </source>
</evidence>
<evidence type="ECO:0000313" key="3">
    <source>
        <dbReference type="EMBL" id="ABB24557.1"/>
    </source>
</evidence>
<dbReference type="InterPro" id="IPR036196">
    <property type="entry name" value="Ptyr_pPase_sf"/>
</dbReference>
<dbReference type="KEGG" id="plt:Plut_1703"/>
<organism evidence="3 4">
    <name type="scientific">Chlorobium luteolum (strain DSM 273 / BCRC 81028 / 2530)</name>
    <name type="common">Pelodictyon luteolum</name>
    <dbReference type="NCBI Taxonomy" id="319225"/>
    <lineage>
        <taxon>Bacteria</taxon>
        <taxon>Pseudomonadati</taxon>
        <taxon>Chlorobiota</taxon>
        <taxon>Chlorobiia</taxon>
        <taxon>Chlorobiales</taxon>
        <taxon>Chlorobiaceae</taxon>
        <taxon>Chlorobium/Pelodictyon group</taxon>
        <taxon>Pelodictyon</taxon>
    </lineage>
</organism>
<keyword evidence="4" id="KW-1185">Reference proteome</keyword>
<evidence type="ECO:0000313" key="4">
    <source>
        <dbReference type="Proteomes" id="UP000002709"/>
    </source>
</evidence>
<dbReference type="AlphaFoldDB" id="Q3B274"/>
<dbReference type="InterPro" id="IPR023485">
    <property type="entry name" value="Ptyr_pPase"/>
</dbReference>
<dbReference type="GO" id="GO:0046685">
    <property type="term" value="P:response to arsenic-containing substance"/>
    <property type="evidence" value="ECO:0007669"/>
    <property type="project" value="UniProtKB-KW"/>
</dbReference>
<dbReference type="PANTHER" id="PTHR43428">
    <property type="entry name" value="ARSENATE REDUCTASE"/>
    <property type="match status" value="1"/>
</dbReference>
<dbReference type="EMBL" id="CP000096">
    <property type="protein sequence ID" value="ABB24557.1"/>
    <property type="molecule type" value="Genomic_DNA"/>
</dbReference>
<dbReference type="Proteomes" id="UP000002709">
    <property type="component" value="Chromosome"/>
</dbReference>
<dbReference type="CDD" id="cd16345">
    <property type="entry name" value="LMWP_ArsC"/>
    <property type="match status" value="1"/>
</dbReference>
<dbReference type="Pfam" id="PF01451">
    <property type="entry name" value="LMWPc"/>
    <property type="match status" value="1"/>
</dbReference>
<keyword evidence="1" id="KW-0059">Arsenical resistance</keyword>